<dbReference type="Proteomes" id="UP001230951">
    <property type="component" value="Unassembled WGS sequence"/>
</dbReference>
<keyword evidence="3" id="KW-1185">Reference proteome</keyword>
<dbReference type="AlphaFoldDB" id="A0AAW8DGB5"/>
<dbReference type="EMBL" id="JAUSRG010000007">
    <property type="protein sequence ID" value="MDP9905689.1"/>
    <property type="molecule type" value="Genomic_DNA"/>
</dbReference>
<proteinExistence type="predicted"/>
<gene>
    <name evidence="1" type="ORF">J2S90_002660</name>
    <name evidence="2" type="ORF">J2S93_003242</name>
</gene>
<name>A0AAW8DGB5_9MICC</name>
<organism evidence="1 4">
    <name type="scientific">Arthrobacter bambusae</name>
    <dbReference type="NCBI Taxonomy" id="1338426"/>
    <lineage>
        <taxon>Bacteria</taxon>
        <taxon>Bacillati</taxon>
        <taxon>Actinomycetota</taxon>
        <taxon>Actinomycetes</taxon>
        <taxon>Micrococcales</taxon>
        <taxon>Micrococcaceae</taxon>
        <taxon>Arthrobacter</taxon>
    </lineage>
</organism>
<comment type="caution">
    <text evidence="1">The sequence shown here is derived from an EMBL/GenBank/DDBJ whole genome shotgun (WGS) entry which is preliminary data.</text>
</comment>
<evidence type="ECO:0008006" key="5">
    <source>
        <dbReference type="Google" id="ProtNLM"/>
    </source>
</evidence>
<evidence type="ECO:0000313" key="1">
    <source>
        <dbReference type="EMBL" id="MDP9905689.1"/>
    </source>
</evidence>
<accession>A0AAW8DGB5</accession>
<evidence type="ECO:0000313" key="4">
    <source>
        <dbReference type="Proteomes" id="UP001242995"/>
    </source>
</evidence>
<evidence type="ECO:0000313" key="3">
    <source>
        <dbReference type="Proteomes" id="UP001230951"/>
    </source>
</evidence>
<sequence>MVSYSALEDASSKNPHDWGRAMATAMTKLLDAARIDGRHFEHEFLYGEELRLRIDENNDGATVKLTWTPADQEPEQEKSPA</sequence>
<dbReference type="RefSeq" id="WP_059389455.1">
    <property type="nucleotide sequence ID" value="NZ_JAUSRG010000007.1"/>
</dbReference>
<dbReference type="EMBL" id="JAUSTF010000007">
    <property type="protein sequence ID" value="MDQ0181803.1"/>
    <property type="molecule type" value="Genomic_DNA"/>
</dbReference>
<evidence type="ECO:0000313" key="2">
    <source>
        <dbReference type="EMBL" id="MDQ0181803.1"/>
    </source>
</evidence>
<reference evidence="1 3" key="1">
    <citation type="submission" date="2023-07" db="EMBL/GenBank/DDBJ databases">
        <title>Sorghum-associated microbial communities from plants grown in Nebraska, USA.</title>
        <authorList>
            <person name="Schachtman D."/>
        </authorList>
    </citation>
    <scope>NUCLEOTIDE SEQUENCE</scope>
    <source>
        <strain evidence="1">DS1006</strain>
        <strain evidence="2 3">DS1016</strain>
    </source>
</reference>
<protein>
    <recommendedName>
        <fullName evidence="5">Amphi-Trp domain-containing protein</fullName>
    </recommendedName>
</protein>
<dbReference type="Proteomes" id="UP001242995">
    <property type="component" value="Unassembled WGS sequence"/>
</dbReference>